<keyword evidence="6" id="KW-1185">Reference proteome</keyword>
<keyword evidence="3" id="KW-0732">Signal</keyword>
<organism evidence="5 6">
    <name type="scientific">Brassicogethes aeneus</name>
    <name type="common">Rape pollen beetle</name>
    <name type="synonym">Meligethes aeneus</name>
    <dbReference type="NCBI Taxonomy" id="1431903"/>
    <lineage>
        <taxon>Eukaryota</taxon>
        <taxon>Metazoa</taxon>
        <taxon>Ecdysozoa</taxon>
        <taxon>Arthropoda</taxon>
        <taxon>Hexapoda</taxon>
        <taxon>Insecta</taxon>
        <taxon>Pterygota</taxon>
        <taxon>Neoptera</taxon>
        <taxon>Endopterygota</taxon>
        <taxon>Coleoptera</taxon>
        <taxon>Polyphaga</taxon>
        <taxon>Cucujiformia</taxon>
        <taxon>Nitidulidae</taxon>
        <taxon>Meligethinae</taxon>
        <taxon>Brassicogethes</taxon>
    </lineage>
</organism>
<dbReference type="Gene3D" id="2.60.40.10">
    <property type="entry name" value="Immunoglobulins"/>
    <property type="match status" value="5"/>
</dbReference>
<feature type="region of interest" description="Disordered" evidence="1">
    <location>
        <begin position="1041"/>
        <end position="1072"/>
    </location>
</feature>
<dbReference type="InterPro" id="IPR050713">
    <property type="entry name" value="RTP_Phos/Ushers"/>
</dbReference>
<feature type="compositionally biased region" description="Basic and acidic residues" evidence="1">
    <location>
        <begin position="866"/>
        <end position="911"/>
    </location>
</feature>
<dbReference type="SMART" id="SM00060">
    <property type="entry name" value="FN3"/>
    <property type="match status" value="5"/>
</dbReference>
<keyword evidence="2" id="KW-0472">Membrane</keyword>
<dbReference type="AlphaFoldDB" id="A0A9P0BH07"/>
<dbReference type="Pfam" id="PF00041">
    <property type="entry name" value="fn3"/>
    <property type="match status" value="2"/>
</dbReference>
<dbReference type="PANTHER" id="PTHR46957:SF3">
    <property type="entry name" value="CYTOKINE RECEPTOR"/>
    <property type="match status" value="1"/>
</dbReference>
<dbReference type="CDD" id="cd00063">
    <property type="entry name" value="FN3"/>
    <property type="match status" value="3"/>
</dbReference>
<feature type="compositionally biased region" description="Polar residues" evidence="1">
    <location>
        <begin position="1041"/>
        <end position="1051"/>
    </location>
</feature>
<accession>A0A9P0BH07</accession>
<feature type="signal peptide" evidence="3">
    <location>
        <begin position="1"/>
        <end position="19"/>
    </location>
</feature>
<keyword evidence="2" id="KW-1133">Transmembrane helix</keyword>
<name>A0A9P0BH07_BRAAE</name>
<dbReference type="PANTHER" id="PTHR46957">
    <property type="entry name" value="CYTOKINE RECEPTOR"/>
    <property type="match status" value="1"/>
</dbReference>
<sequence>MKNQCIAIIFAILISLSLQEKCGPVKSDGYTIPHGDIVIEHGNSLNITCYYKKPLKGDEILTFKRGTDDLTSLVRKINETSIELYIERVEKQDSNFICNLKNGTDDKEQFVCMNSVMVGCAPENITDFECTSYNLDALNCSWTVSQTYVKTNETVRLIYPRGQYEFNGIKERGQRRIMILDQNTNPQYRRSNSIFAIGVHMENIFGNITNNFTVENFKIVIPNPPENLTVTQLTTNSFYLQWRVPLSMRSFTPGLDHKILYTCKSDDWQLGGNKSSTHEKVIEFNLTGIPFPNSICEIAVSMKSAIANDSYWSKNASIFGITESTIPARPPAINMGSFEISNPDGKFFVYWEQLAKELQNGNEFKYEVEVEGHVKKFETTSNYHEFQNLPKENSYKINIWSKNKIGLSKEKSTLYIPPHTRRIDKPTEVIRIEHQDYLELSWNPPQRSRLTNYTIFFCDSKRDRPHQCKGNIDWINVPPNATHLNYTMTSKNYQIGIAANSLHSSSGIEWASCTKLNNGKSKMNKVHISKVEARSITIEWSWECSQPSPNEDYILSYCRIKSPSSSDCKDNMTDYVIKGPATQGKITGLVPYTTYLINVSIQPSNSTSRLQIDKPLLNTTDEAAPDGILKIFATEITNSSISIKWNSPDFPINGVLKYFLIHIDNGTTVPWAEKVDNETSYKLENLQSYSNYTIYASTCTTFCSEPSNHLVLTTLKGVPAKIKTPVSNGSNSTSISMVWERPNPPRGEIDHYEVRIKDSSGNEEVKKTHSQIYTENCEEKGNEFKVAVRAVNIFNGTSLYGEFSDELNNYCHGKGTYIFYIILVGAVVLSFPTIYFIKWIYVKLLNMSDVKVELPDGLVQKLPKAKHNEDHEQTIERASTDEGTRLLDDKKTAAPASEKSEKVAPSMERDQPSPTDQLQVSDEKNSLRQRNVPTKIADIVAGSKPTFLSSPYSMVGEHEMLKISSPYVQHGGAIMTAGRLDPAPPVTMSEMLKTKNPGYVSHDEVRLPKGYAFGAPAKNVPTTAPQVDLLTAAATPVGATSSPNYVQASDGSQMSPPSMAPSSSHLDAPAPKGVYVSVGDVAASTQPVMTSRGYVSYDTKSGKND</sequence>
<dbReference type="SUPFAM" id="SSF49265">
    <property type="entry name" value="Fibronectin type III"/>
    <property type="match status" value="4"/>
</dbReference>
<evidence type="ECO:0000256" key="1">
    <source>
        <dbReference type="SAM" id="MobiDB-lite"/>
    </source>
</evidence>
<feature type="chain" id="PRO_5040318417" description="Fibronectin type-III domain-containing protein" evidence="3">
    <location>
        <begin position="20"/>
        <end position="1105"/>
    </location>
</feature>
<dbReference type="GO" id="GO:0016020">
    <property type="term" value="C:membrane"/>
    <property type="evidence" value="ECO:0007669"/>
    <property type="project" value="UniProtKB-SubCell"/>
</dbReference>
<dbReference type="OrthoDB" id="6381660at2759"/>
<dbReference type="InterPro" id="IPR003961">
    <property type="entry name" value="FN3_dom"/>
</dbReference>
<dbReference type="InterPro" id="IPR013783">
    <property type="entry name" value="Ig-like_fold"/>
</dbReference>
<evidence type="ECO:0000313" key="5">
    <source>
        <dbReference type="EMBL" id="CAH0562611.1"/>
    </source>
</evidence>
<evidence type="ECO:0000256" key="2">
    <source>
        <dbReference type="SAM" id="Phobius"/>
    </source>
</evidence>
<protein>
    <recommendedName>
        <fullName evidence="4">Fibronectin type-III domain-containing protein</fullName>
    </recommendedName>
</protein>
<proteinExistence type="predicted"/>
<dbReference type="EMBL" id="OV121139">
    <property type="protein sequence ID" value="CAH0562611.1"/>
    <property type="molecule type" value="Genomic_DNA"/>
</dbReference>
<feature type="compositionally biased region" description="Low complexity" evidence="1">
    <location>
        <begin position="1052"/>
        <end position="1064"/>
    </location>
</feature>
<feature type="domain" description="Fibronectin type-III" evidence="4">
    <location>
        <begin position="625"/>
        <end position="717"/>
    </location>
</feature>
<gene>
    <name evidence="5" type="ORF">MELIAE_LOCUS11675</name>
</gene>
<feature type="transmembrane region" description="Helical" evidence="2">
    <location>
        <begin position="817"/>
        <end position="837"/>
    </location>
</feature>
<feature type="domain" description="Fibronectin type-III" evidence="4">
    <location>
        <begin position="224"/>
        <end position="325"/>
    </location>
</feature>
<keyword evidence="2" id="KW-0812">Transmembrane</keyword>
<evidence type="ECO:0000256" key="3">
    <source>
        <dbReference type="SAM" id="SignalP"/>
    </source>
</evidence>
<dbReference type="Proteomes" id="UP001154078">
    <property type="component" value="Chromosome 8"/>
</dbReference>
<feature type="domain" description="Fibronectin type-III" evidence="4">
    <location>
        <begin position="522"/>
        <end position="623"/>
    </location>
</feature>
<evidence type="ECO:0000313" key="6">
    <source>
        <dbReference type="Proteomes" id="UP001154078"/>
    </source>
</evidence>
<feature type="region of interest" description="Disordered" evidence="1">
    <location>
        <begin position="864"/>
        <end position="931"/>
    </location>
</feature>
<evidence type="ECO:0000259" key="4">
    <source>
        <dbReference type="PROSITE" id="PS50853"/>
    </source>
</evidence>
<feature type="domain" description="Fibronectin type-III" evidence="4">
    <location>
        <begin position="718"/>
        <end position="814"/>
    </location>
</feature>
<dbReference type="PROSITE" id="PS50853">
    <property type="entry name" value="FN3"/>
    <property type="match status" value="4"/>
</dbReference>
<dbReference type="InterPro" id="IPR036116">
    <property type="entry name" value="FN3_sf"/>
</dbReference>
<reference evidence="5" key="1">
    <citation type="submission" date="2021-12" db="EMBL/GenBank/DDBJ databases">
        <authorList>
            <person name="King R."/>
        </authorList>
    </citation>
    <scope>NUCLEOTIDE SEQUENCE</scope>
</reference>